<protein>
    <recommendedName>
        <fullName evidence="4">DUF3955 domain-containing protein</fullName>
    </recommendedName>
</protein>
<evidence type="ECO:0000313" key="2">
    <source>
        <dbReference type="EMBL" id="GAA4184632.1"/>
    </source>
</evidence>
<accession>A0ABP8AIV1</accession>
<keyword evidence="1" id="KW-1133">Transmembrane helix</keyword>
<feature type="transmembrane region" description="Helical" evidence="1">
    <location>
        <begin position="44"/>
        <end position="67"/>
    </location>
</feature>
<sequence length="116" mass="12382">MGIDTSFVSLDLETGLAAPRPKSIILYLVPDETRPPVSRLQRSLAFFSLALIGLSVVAILVLIIVGGAGMKIPSTQLQYFVQFFPLLALPLGALGIIALFVVGAVERRKYNGPGSK</sequence>
<dbReference type="Proteomes" id="UP001500213">
    <property type="component" value="Unassembled WGS sequence"/>
</dbReference>
<proteinExistence type="predicted"/>
<name>A0ABP8AIV1_9MICO</name>
<keyword evidence="1" id="KW-0812">Transmembrane</keyword>
<keyword evidence="1" id="KW-0472">Membrane</keyword>
<gene>
    <name evidence="2" type="ORF">GCM10022288_05600</name>
</gene>
<comment type="caution">
    <text evidence="2">The sequence shown here is derived from an EMBL/GenBank/DDBJ whole genome shotgun (WGS) entry which is preliminary data.</text>
</comment>
<dbReference type="EMBL" id="BAABBX010000004">
    <property type="protein sequence ID" value="GAA4184632.1"/>
    <property type="molecule type" value="Genomic_DNA"/>
</dbReference>
<keyword evidence="3" id="KW-1185">Reference proteome</keyword>
<feature type="transmembrane region" description="Helical" evidence="1">
    <location>
        <begin position="79"/>
        <end position="105"/>
    </location>
</feature>
<evidence type="ECO:0000313" key="3">
    <source>
        <dbReference type="Proteomes" id="UP001500213"/>
    </source>
</evidence>
<evidence type="ECO:0008006" key="4">
    <source>
        <dbReference type="Google" id="ProtNLM"/>
    </source>
</evidence>
<reference evidence="3" key="1">
    <citation type="journal article" date="2019" name="Int. J. Syst. Evol. Microbiol.">
        <title>The Global Catalogue of Microorganisms (GCM) 10K type strain sequencing project: providing services to taxonomists for standard genome sequencing and annotation.</title>
        <authorList>
            <consortium name="The Broad Institute Genomics Platform"/>
            <consortium name="The Broad Institute Genome Sequencing Center for Infectious Disease"/>
            <person name="Wu L."/>
            <person name="Ma J."/>
        </authorList>
    </citation>
    <scope>NUCLEOTIDE SEQUENCE [LARGE SCALE GENOMIC DNA]</scope>
    <source>
        <strain evidence="3">JCM 17593</strain>
    </source>
</reference>
<evidence type="ECO:0000256" key="1">
    <source>
        <dbReference type="SAM" id="Phobius"/>
    </source>
</evidence>
<organism evidence="2 3">
    <name type="scientific">Gryllotalpicola kribbensis</name>
    <dbReference type="NCBI Taxonomy" id="993084"/>
    <lineage>
        <taxon>Bacteria</taxon>
        <taxon>Bacillati</taxon>
        <taxon>Actinomycetota</taxon>
        <taxon>Actinomycetes</taxon>
        <taxon>Micrococcales</taxon>
        <taxon>Microbacteriaceae</taxon>
        <taxon>Gryllotalpicola</taxon>
    </lineage>
</organism>